<gene>
    <name evidence="2" type="ORF">J2Z40_000609</name>
</gene>
<comment type="caution">
    <text evidence="2">The sequence shown here is derived from an EMBL/GenBank/DDBJ whole genome shotgun (WGS) entry which is preliminary data.</text>
</comment>
<name>A0ABS4RCB8_9BACI</name>
<feature type="zinc finger region" description="dksA C4-type" evidence="1">
    <location>
        <begin position="58"/>
        <end position="82"/>
    </location>
</feature>
<sequence>MDANIEKLYSELRNTRQELLEKLMDDNSSKLIRPYILDELFDIESTLARMEKGEYGKCEISGELLPDHLLAEVPTIKSIDDCSRLEQYYRKSLYD</sequence>
<keyword evidence="3" id="KW-1185">Reference proteome</keyword>
<evidence type="ECO:0000256" key="1">
    <source>
        <dbReference type="PROSITE-ProRule" id="PRU00510"/>
    </source>
</evidence>
<dbReference type="EMBL" id="JAGIKZ010000002">
    <property type="protein sequence ID" value="MBP2240056.1"/>
    <property type="molecule type" value="Genomic_DNA"/>
</dbReference>
<reference evidence="2 3" key="1">
    <citation type="submission" date="2021-03" db="EMBL/GenBank/DDBJ databases">
        <title>Genomic Encyclopedia of Type Strains, Phase IV (KMG-IV): sequencing the most valuable type-strain genomes for metagenomic binning, comparative biology and taxonomic classification.</title>
        <authorList>
            <person name="Goeker M."/>
        </authorList>
    </citation>
    <scope>NUCLEOTIDE SEQUENCE [LARGE SCALE GENOMIC DNA]</scope>
    <source>
        <strain evidence="2 3">DSM 26675</strain>
    </source>
</reference>
<dbReference type="PROSITE" id="PS51128">
    <property type="entry name" value="ZF_DKSA_2"/>
    <property type="match status" value="1"/>
</dbReference>
<organism evidence="2 3">
    <name type="scientific">Cytobacillus eiseniae</name>
    <dbReference type="NCBI Taxonomy" id="762947"/>
    <lineage>
        <taxon>Bacteria</taxon>
        <taxon>Bacillati</taxon>
        <taxon>Bacillota</taxon>
        <taxon>Bacilli</taxon>
        <taxon>Bacillales</taxon>
        <taxon>Bacillaceae</taxon>
        <taxon>Cytobacillus</taxon>
    </lineage>
</organism>
<protein>
    <submittedName>
        <fullName evidence="2">RNA polymerase-binding transcription factor DksA</fullName>
    </submittedName>
</protein>
<evidence type="ECO:0000313" key="3">
    <source>
        <dbReference type="Proteomes" id="UP001519293"/>
    </source>
</evidence>
<dbReference type="Proteomes" id="UP001519293">
    <property type="component" value="Unassembled WGS sequence"/>
</dbReference>
<dbReference type="Gene3D" id="1.20.120.910">
    <property type="entry name" value="DksA, coiled-coil domain"/>
    <property type="match status" value="1"/>
</dbReference>
<proteinExistence type="predicted"/>
<accession>A0ABS4RCB8</accession>
<evidence type="ECO:0000313" key="2">
    <source>
        <dbReference type="EMBL" id="MBP2240056.1"/>
    </source>
</evidence>
<dbReference type="RefSeq" id="WP_066393427.1">
    <property type="nucleotide sequence ID" value="NZ_JAGIKZ010000002.1"/>
</dbReference>